<dbReference type="STRING" id="1407499.HHUB_3482"/>
<reference evidence="3" key="1">
    <citation type="journal article" date="2016" name="Environ. Microbiol.">
        <title>The complete genome of a viable archaeum isolated from 123-million-year-old rock salt.</title>
        <authorList>
            <person name="Jaakkola S.T."/>
            <person name="Pfeiffer F."/>
            <person name="Ravantti J.J."/>
            <person name="Guo Q."/>
            <person name="Liu Y."/>
            <person name="Chen X."/>
            <person name="Ma H."/>
            <person name="Yang C."/>
            <person name="Oksanen H.M."/>
            <person name="Bamford D.H."/>
        </authorList>
    </citation>
    <scope>NUCLEOTIDE SEQUENCE</scope>
    <source>
        <strain evidence="3">JI20-1</strain>
    </source>
</reference>
<dbReference type="AlphaFoldDB" id="A0A0U5H9Q9"/>
<evidence type="ECO:0000313" key="3">
    <source>
        <dbReference type="Proteomes" id="UP000066737"/>
    </source>
</evidence>
<protein>
    <submittedName>
        <fullName evidence="2">Uncharacterized protein</fullName>
    </submittedName>
</protein>
<dbReference type="RefSeq" id="WP_059057822.1">
    <property type="nucleotide sequence ID" value="NZ_CEML01000001.1"/>
</dbReference>
<dbReference type="KEGG" id="hhb:Hhub_3482"/>
<keyword evidence="3" id="KW-1185">Reference proteome</keyword>
<dbReference type="InterPro" id="IPR057182">
    <property type="entry name" value="DUF7860"/>
</dbReference>
<dbReference type="Proteomes" id="UP000066737">
    <property type="component" value="Chromosome I"/>
</dbReference>
<keyword evidence="1" id="KW-1133">Transmembrane helix</keyword>
<dbReference type="GeneID" id="26660094"/>
<accession>A0A0U5H9Q9</accession>
<dbReference type="Pfam" id="PF25259">
    <property type="entry name" value="DUF7860"/>
    <property type="match status" value="1"/>
</dbReference>
<evidence type="ECO:0000256" key="1">
    <source>
        <dbReference type="SAM" id="Phobius"/>
    </source>
</evidence>
<gene>
    <name evidence="2" type="ORF">HHUB_3482</name>
</gene>
<proteinExistence type="predicted"/>
<sequence>MGRYGNLDYPTLAKRSTLTSFVLFAVGALGLALTGSSLPGWEQALLFDAEVAGVLGILLCPLVFGIVLPLTE</sequence>
<feature type="transmembrane region" description="Helical" evidence="1">
    <location>
        <begin position="21"/>
        <end position="39"/>
    </location>
</feature>
<keyword evidence="1" id="KW-0472">Membrane</keyword>
<organism evidence="2 3">
    <name type="scientific">Halobacterium hubeiense</name>
    <dbReference type="NCBI Taxonomy" id="1407499"/>
    <lineage>
        <taxon>Archaea</taxon>
        <taxon>Methanobacteriati</taxon>
        <taxon>Methanobacteriota</taxon>
        <taxon>Stenosarchaea group</taxon>
        <taxon>Halobacteria</taxon>
        <taxon>Halobacteriales</taxon>
        <taxon>Halobacteriaceae</taxon>
        <taxon>Halobacterium</taxon>
    </lineage>
</organism>
<dbReference type="OrthoDB" id="201415at2157"/>
<name>A0A0U5H9Q9_9EURY</name>
<keyword evidence="1" id="KW-0812">Transmembrane</keyword>
<evidence type="ECO:0000313" key="2">
    <source>
        <dbReference type="EMBL" id="CQH61552.1"/>
    </source>
</evidence>
<feature type="transmembrane region" description="Helical" evidence="1">
    <location>
        <begin position="51"/>
        <end position="70"/>
    </location>
</feature>
<dbReference type="EMBL" id="LN831302">
    <property type="protein sequence ID" value="CQH61552.1"/>
    <property type="molecule type" value="Genomic_DNA"/>
</dbReference>